<feature type="domain" description="ABM" evidence="14">
    <location>
        <begin position="8"/>
        <end position="97"/>
    </location>
</feature>
<dbReference type="InterPro" id="IPR011008">
    <property type="entry name" value="Dimeric_a/b-barrel"/>
</dbReference>
<dbReference type="PROSITE" id="PS50011">
    <property type="entry name" value="PROTEIN_KINASE_DOM"/>
    <property type="match status" value="1"/>
</dbReference>
<keyword evidence="8" id="KW-0418">Kinase</keyword>
<dbReference type="GO" id="GO:0005524">
    <property type="term" value="F:ATP binding"/>
    <property type="evidence" value="ECO:0007669"/>
    <property type="project" value="UniProtKB-KW"/>
</dbReference>
<dbReference type="PROSITE" id="PS51725">
    <property type="entry name" value="ABM"/>
    <property type="match status" value="1"/>
</dbReference>
<dbReference type="GO" id="GO:0005737">
    <property type="term" value="C:cytoplasm"/>
    <property type="evidence" value="ECO:0007669"/>
    <property type="project" value="UniProtKB-SubCell"/>
</dbReference>
<feature type="domain" description="Protein kinase" evidence="13">
    <location>
        <begin position="1563"/>
        <end position="1822"/>
    </location>
</feature>
<dbReference type="InterPro" id="IPR057213">
    <property type="entry name" value="DUF7891"/>
</dbReference>
<dbReference type="Pfam" id="PF25421">
    <property type="entry name" value="DUF7891"/>
    <property type="match status" value="1"/>
</dbReference>
<evidence type="ECO:0000256" key="7">
    <source>
        <dbReference type="ARBA" id="ARBA00022741"/>
    </source>
</evidence>
<name>A0A8H3U709_VENIN</name>
<proteinExistence type="predicted"/>
<keyword evidence="9" id="KW-0067">ATP-binding</keyword>
<evidence type="ECO:0000259" key="13">
    <source>
        <dbReference type="PROSITE" id="PS50011"/>
    </source>
</evidence>
<feature type="compositionally biased region" description="Polar residues" evidence="12">
    <location>
        <begin position="216"/>
        <end position="232"/>
    </location>
</feature>
<accession>A0A8H3U709</accession>
<evidence type="ECO:0000256" key="8">
    <source>
        <dbReference type="ARBA" id="ARBA00022777"/>
    </source>
</evidence>
<evidence type="ECO:0000256" key="11">
    <source>
        <dbReference type="ARBA" id="ARBA00048679"/>
    </source>
</evidence>
<organism evidence="15 16">
    <name type="scientific">Venturia inaequalis</name>
    <name type="common">Apple scab fungus</name>
    <dbReference type="NCBI Taxonomy" id="5025"/>
    <lineage>
        <taxon>Eukaryota</taxon>
        <taxon>Fungi</taxon>
        <taxon>Dikarya</taxon>
        <taxon>Ascomycota</taxon>
        <taxon>Pezizomycotina</taxon>
        <taxon>Dothideomycetes</taxon>
        <taxon>Pleosporomycetidae</taxon>
        <taxon>Venturiales</taxon>
        <taxon>Venturiaceae</taxon>
        <taxon>Venturia</taxon>
    </lineage>
</organism>
<dbReference type="Pfam" id="PF00069">
    <property type="entry name" value="Pkinase"/>
    <property type="match status" value="1"/>
</dbReference>
<dbReference type="EMBL" id="WNWQ01000855">
    <property type="protein sequence ID" value="KAE9963364.1"/>
    <property type="molecule type" value="Genomic_DNA"/>
</dbReference>
<feature type="compositionally biased region" description="Basic and acidic residues" evidence="12">
    <location>
        <begin position="286"/>
        <end position="296"/>
    </location>
</feature>
<evidence type="ECO:0000256" key="12">
    <source>
        <dbReference type="SAM" id="MobiDB-lite"/>
    </source>
</evidence>
<evidence type="ECO:0000256" key="3">
    <source>
        <dbReference type="ARBA" id="ARBA00022490"/>
    </source>
</evidence>
<keyword evidence="5" id="KW-0597">Phosphoprotein</keyword>
<dbReference type="CDD" id="cd14004">
    <property type="entry name" value="STKc_PASK"/>
    <property type="match status" value="1"/>
</dbReference>
<evidence type="ECO:0000256" key="4">
    <source>
        <dbReference type="ARBA" id="ARBA00022527"/>
    </source>
</evidence>
<dbReference type="PROSITE" id="PS00108">
    <property type="entry name" value="PROTEIN_KINASE_ST"/>
    <property type="match status" value="1"/>
</dbReference>
<keyword evidence="6" id="KW-0808">Transferase</keyword>
<dbReference type="SMART" id="SM00220">
    <property type="entry name" value="S_TKc"/>
    <property type="match status" value="1"/>
</dbReference>
<evidence type="ECO:0000256" key="9">
    <source>
        <dbReference type="ARBA" id="ARBA00022840"/>
    </source>
</evidence>
<evidence type="ECO:0000313" key="16">
    <source>
        <dbReference type="Proteomes" id="UP000433883"/>
    </source>
</evidence>
<feature type="region of interest" description="Disordered" evidence="12">
    <location>
        <begin position="897"/>
        <end position="926"/>
    </location>
</feature>
<dbReference type="InterPro" id="IPR007138">
    <property type="entry name" value="ABM_dom"/>
</dbReference>
<dbReference type="Pfam" id="PF03992">
    <property type="entry name" value="ABM"/>
    <property type="match status" value="1"/>
</dbReference>
<evidence type="ECO:0000256" key="5">
    <source>
        <dbReference type="ARBA" id="ARBA00022553"/>
    </source>
</evidence>
<feature type="compositionally biased region" description="Low complexity" evidence="12">
    <location>
        <begin position="897"/>
        <end position="914"/>
    </location>
</feature>
<dbReference type="PANTHER" id="PTHR42084">
    <property type="entry name" value="YALI0E26631P"/>
    <property type="match status" value="1"/>
</dbReference>
<dbReference type="Gene3D" id="3.30.200.20">
    <property type="entry name" value="Phosphorylase Kinase, domain 1"/>
    <property type="match status" value="1"/>
</dbReference>
<dbReference type="SUPFAM" id="SSF56112">
    <property type="entry name" value="Protein kinase-like (PK-like)"/>
    <property type="match status" value="1"/>
</dbReference>
<feature type="region of interest" description="Disordered" evidence="12">
    <location>
        <begin position="337"/>
        <end position="393"/>
    </location>
</feature>
<gene>
    <name evidence="15" type="ORF">BLS_009373</name>
</gene>
<dbReference type="InterPro" id="IPR008271">
    <property type="entry name" value="Ser/Thr_kinase_AS"/>
</dbReference>
<comment type="caution">
    <text evidence="15">The sequence shown here is derived from an EMBL/GenBank/DDBJ whole genome shotgun (WGS) entry which is preliminary data.</text>
</comment>
<keyword evidence="4" id="KW-0723">Serine/threonine-protein kinase</keyword>
<dbReference type="Gene3D" id="1.10.510.10">
    <property type="entry name" value="Transferase(Phosphotransferase) domain 1"/>
    <property type="match status" value="1"/>
</dbReference>
<sequence length="1836" mass="200382">MADPNSLVYVVAQIKPAEGKAQEVLEGLALLAKAVEENEPGCLSYQFFFSKEDYEVEVFEIYKDAAAVQAHKESPHIAEAMKEGMKDKLAAPLKIQLPLQSTTVFSNGIPPSMSQDLFAAFGSFGDDASKPASKPVVASSSSFFDDLNIQSSTNQSTATATPRSSSKPAAFRDDPEAQQNDDDWGDFEGVTKQPATNNVPIAAQFSQWLDDDEPQKSSNPSLTQPAFSTFTRPSRLGPPKTTKTVVQPPYQAKPKSIPVRDPNLLFDAEEDEPDDDDFGDFEEAMEDSRPSFKEPDLLGLDFGQSDLDQTNFALPVAASQQQMSSLLDLDSLSFDTPTTSKAPAKPAGPHYDLSSLGPVTSQLKSAPKRTASSVTTKTSTDILRRPASMQLPKPKPIVQPQIEEPWDDFAAWDEEKPVATPKAAVTKSSIPPPLLSPGLDPGSNELPPTNIPPPASILSLFPPLFTSADSEFFRPTSSEPPNIRSRIFSDPATINYLKGLLALATVCARVIAGRKNRWKRDTILAQSMRIGPAAARGNSGLKLTSVDKSEATKEDRECADVLRAWQYLVGRLKAAIVEVRKVTNQDLGAVPDLRDVMPISIAKQVEGGVPGKACALCGLKREERVGKVDLDVMDSFGANQFDKSISQPDPEHSYASSRHDIHITKNHSTSNLLSHAARPTLDLHVRPKNRYSLDANTAMDFEKMSKSPIIPEHAGEHGLGLSGLRRIRQTPAQINRAPSPGLGYRTAPASRSGSIHLTVPLPPSAASVTPSGPSSPVLNSIEDLNRFPSESLHSFSFAHQSEDSIDRRQNVLKRSIDFMRDKLGWAASNPGLVAAQARLSGDKEVQSMMELLSRAHVIGEDAEHAHGLGFGGPVTGPADLSGENVFDNSFNFPRAESPTSLIESSESLSSTSKSNGLGIETGPPQRPGLLSAEASITLETLSKVTTDASIDRVVPSRPRAALKRTMTNTDDLSLSNKLADTLAEPYQVHDAQADSMLTPRTLPSIPNPQPIVPAAAASHMAPTPHNGAPHGHGNRWAPAAQAIFTTEASTPWTITSANDLACLVFGVTRSEVRRLGILEVVQPERRKWLEEKLKDPDGGSAKGKNIYSQSQRTSPSSTTALNVGSGITARLLSKPPSRQSAAAKGRSQTDDGSGSGYQQRTKVKGGLNHAANKSRGVLLCGDVVPIQKRNGASGSASLWVKEKKGGLIWVLEEIAEDVAFISVDEIGCVTKATGTIESIWGADRISKGMDVKRLIPDVPKQTGTYTGALDYEAIAETKTYTARTSQKINIPVTISQQLMEETTFRISSFPHIAGIMVLSSRTLKISSSNSVFSAALFGQDHPDGLHINEIIPGFEKVLKLMTDEDKIRLVDGIVIPEHSFRRARAILAMREGKTDAASVFLRSTGLLAQHRDGAEIMVDVQMRVVKSEKSTVEEDVIEEVPDENDVNVNSKTSQPNTEVVYALWITYSRQLHAANYGVGSITPLISRPGTPPHQPSPGQTMNLPQPGYSEDGTNQPVSLLTKQLRGEITTTPVNGTDTLMTSRKTSPVIDSREALHKKTISDFVILEEMGQGAYGQVKLCRNKYNSGKKVVIKYVTKRRILVDTWTRDRRLGTVPLEIHVLDYLRRDDLVHANIVEMSDFFEDDVNYYIEMVPHGLPGMDLFDYIELRVNMDEEECRKIFVQVAQAIWHLHIKARVVHRDIKDENVILDGEGNIKLIDFGSAAYIKNGPFDVFVGTIDYAAPEVLAGQSYRGKEQDVWALGILLYTIIYKENPFYSIDEIMDHDLRVPYVMSDASIDLVRLMLNRDVDQRITICEVLEHTWCRGEGSELENSTPIQ</sequence>
<feature type="compositionally biased region" description="Polar residues" evidence="12">
    <location>
        <begin position="1150"/>
        <end position="1160"/>
    </location>
</feature>
<feature type="compositionally biased region" description="Polar residues" evidence="12">
    <location>
        <begin position="357"/>
        <end position="381"/>
    </location>
</feature>
<comment type="catalytic activity">
    <reaction evidence="11">
        <text>L-seryl-[protein] + ATP = O-phospho-L-seryl-[protein] + ADP + H(+)</text>
        <dbReference type="Rhea" id="RHEA:17989"/>
        <dbReference type="Rhea" id="RHEA-COMP:9863"/>
        <dbReference type="Rhea" id="RHEA-COMP:11604"/>
        <dbReference type="ChEBI" id="CHEBI:15378"/>
        <dbReference type="ChEBI" id="CHEBI:29999"/>
        <dbReference type="ChEBI" id="CHEBI:30616"/>
        <dbReference type="ChEBI" id="CHEBI:83421"/>
        <dbReference type="ChEBI" id="CHEBI:456216"/>
        <dbReference type="EC" id="2.7.11.1"/>
    </reaction>
</comment>
<dbReference type="EC" id="2.7.11.1" evidence="2"/>
<feature type="compositionally biased region" description="Acidic residues" evidence="12">
    <location>
        <begin position="267"/>
        <end position="285"/>
    </location>
</feature>
<evidence type="ECO:0000256" key="10">
    <source>
        <dbReference type="ARBA" id="ARBA00047899"/>
    </source>
</evidence>
<feature type="region of interest" description="Disordered" evidence="12">
    <location>
        <begin position="153"/>
        <end position="198"/>
    </location>
</feature>
<comment type="catalytic activity">
    <reaction evidence="10">
        <text>L-threonyl-[protein] + ATP = O-phospho-L-threonyl-[protein] + ADP + H(+)</text>
        <dbReference type="Rhea" id="RHEA:46608"/>
        <dbReference type="Rhea" id="RHEA-COMP:11060"/>
        <dbReference type="Rhea" id="RHEA-COMP:11605"/>
        <dbReference type="ChEBI" id="CHEBI:15378"/>
        <dbReference type="ChEBI" id="CHEBI:30013"/>
        <dbReference type="ChEBI" id="CHEBI:30616"/>
        <dbReference type="ChEBI" id="CHEBI:61977"/>
        <dbReference type="ChEBI" id="CHEBI:456216"/>
        <dbReference type="EC" id="2.7.11.1"/>
    </reaction>
</comment>
<evidence type="ECO:0000256" key="1">
    <source>
        <dbReference type="ARBA" id="ARBA00004496"/>
    </source>
</evidence>
<keyword evidence="3" id="KW-0963">Cytoplasm</keyword>
<feature type="compositionally biased region" description="Low complexity" evidence="12">
    <location>
        <begin position="238"/>
        <end position="249"/>
    </location>
</feature>
<comment type="subcellular location">
    <subcellularLocation>
        <location evidence="1">Cytoplasm</location>
    </subcellularLocation>
</comment>
<keyword evidence="7" id="KW-0547">Nucleotide-binding</keyword>
<dbReference type="Proteomes" id="UP000433883">
    <property type="component" value="Unassembled WGS sequence"/>
</dbReference>
<evidence type="ECO:0000259" key="14">
    <source>
        <dbReference type="PROSITE" id="PS51725"/>
    </source>
</evidence>
<dbReference type="Gene3D" id="3.30.70.100">
    <property type="match status" value="1"/>
</dbReference>
<dbReference type="PANTHER" id="PTHR42084:SF1">
    <property type="entry name" value="SERINE_THREONINE-PROTEIN KINASE PPK6"/>
    <property type="match status" value="1"/>
</dbReference>
<feature type="region of interest" description="Disordered" evidence="12">
    <location>
        <begin position="211"/>
        <end position="302"/>
    </location>
</feature>
<dbReference type="InterPro" id="IPR011009">
    <property type="entry name" value="Kinase-like_dom_sf"/>
</dbReference>
<dbReference type="FunFam" id="3.30.200.20:FF:000314">
    <property type="entry name" value="Serine/threonine protein kinase"/>
    <property type="match status" value="1"/>
</dbReference>
<evidence type="ECO:0000256" key="6">
    <source>
        <dbReference type="ARBA" id="ARBA00022679"/>
    </source>
</evidence>
<dbReference type="GO" id="GO:0004674">
    <property type="term" value="F:protein serine/threonine kinase activity"/>
    <property type="evidence" value="ECO:0007669"/>
    <property type="project" value="UniProtKB-KW"/>
</dbReference>
<evidence type="ECO:0000256" key="2">
    <source>
        <dbReference type="ARBA" id="ARBA00012513"/>
    </source>
</evidence>
<protein>
    <recommendedName>
        <fullName evidence="2">non-specific serine/threonine protein kinase</fullName>
        <ecNumber evidence="2">2.7.11.1</ecNumber>
    </recommendedName>
</protein>
<evidence type="ECO:0000313" key="15">
    <source>
        <dbReference type="EMBL" id="KAE9963364.1"/>
    </source>
</evidence>
<dbReference type="InterPro" id="IPR000719">
    <property type="entry name" value="Prot_kinase_dom"/>
</dbReference>
<dbReference type="FunFam" id="1.10.510.10:FF:000320">
    <property type="entry name" value="Serine/threonine protein kinase"/>
    <property type="match status" value="1"/>
</dbReference>
<feature type="region of interest" description="Disordered" evidence="12">
    <location>
        <begin position="1091"/>
        <end position="1167"/>
    </location>
</feature>
<reference evidence="15 16" key="1">
    <citation type="submission" date="2019-11" db="EMBL/GenBank/DDBJ databases">
        <title>Venturia inaequalis Genome Resource.</title>
        <authorList>
            <person name="Lichtner F.J."/>
        </authorList>
    </citation>
    <scope>NUCLEOTIDE SEQUENCE [LARGE SCALE GENOMIC DNA]</scope>
    <source>
        <strain evidence="15">Bline_iso_100314</strain>
    </source>
</reference>
<feature type="compositionally biased region" description="Low complexity" evidence="12">
    <location>
        <begin position="1108"/>
        <end position="1119"/>
    </location>
</feature>
<dbReference type="SUPFAM" id="SSF54909">
    <property type="entry name" value="Dimeric alpha+beta barrel"/>
    <property type="match status" value="1"/>
</dbReference>